<organism evidence="1">
    <name type="scientific">marine sediment metagenome</name>
    <dbReference type="NCBI Taxonomy" id="412755"/>
    <lineage>
        <taxon>unclassified sequences</taxon>
        <taxon>metagenomes</taxon>
        <taxon>ecological metagenomes</taxon>
    </lineage>
</organism>
<evidence type="ECO:0000313" key="1">
    <source>
        <dbReference type="EMBL" id="GAI16761.1"/>
    </source>
</evidence>
<accession>X1MF93</accession>
<comment type="caution">
    <text evidence="1">The sequence shown here is derived from an EMBL/GenBank/DDBJ whole genome shotgun (WGS) entry which is preliminary data.</text>
</comment>
<protein>
    <submittedName>
        <fullName evidence="1">Uncharacterized protein</fullName>
    </submittedName>
</protein>
<reference evidence="1" key="1">
    <citation type="journal article" date="2014" name="Front. Microbiol.">
        <title>High frequency of phylogenetically diverse reductive dehalogenase-homologous genes in deep subseafloor sedimentary metagenomes.</title>
        <authorList>
            <person name="Kawai M."/>
            <person name="Futagami T."/>
            <person name="Toyoda A."/>
            <person name="Takaki Y."/>
            <person name="Nishi S."/>
            <person name="Hori S."/>
            <person name="Arai W."/>
            <person name="Tsubouchi T."/>
            <person name="Morono Y."/>
            <person name="Uchiyama I."/>
            <person name="Ito T."/>
            <person name="Fujiyama A."/>
            <person name="Inagaki F."/>
            <person name="Takami H."/>
        </authorList>
    </citation>
    <scope>NUCLEOTIDE SEQUENCE</scope>
    <source>
        <strain evidence="1">Expedition CK06-06</strain>
    </source>
</reference>
<dbReference type="AlphaFoldDB" id="X1MF93"/>
<name>X1MF93_9ZZZZ</name>
<gene>
    <name evidence="1" type="ORF">S06H3_16459</name>
</gene>
<proteinExistence type="predicted"/>
<sequence>MSAGGINCYVALGNLGGYGHAWCTRNGQILETTYMSARAVPNPEDYCTYVLFSDREVIELWPGALGEVFEIRRDEATKLSLMAEVQCFQELRQR</sequence>
<dbReference type="EMBL" id="BARV01008146">
    <property type="protein sequence ID" value="GAI16761.1"/>
    <property type="molecule type" value="Genomic_DNA"/>
</dbReference>